<dbReference type="AlphaFoldDB" id="A0A7S3QEX2"/>
<feature type="domain" description="Helicase-associated" evidence="2">
    <location>
        <begin position="409"/>
        <end position="473"/>
    </location>
</feature>
<name>A0A7S3QEX2_9STRA</name>
<accession>A0A7S3QEX2</accession>
<reference evidence="3" key="1">
    <citation type="submission" date="2021-01" db="EMBL/GenBank/DDBJ databases">
        <authorList>
            <person name="Corre E."/>
            <person name="Pelletier E."/>
            <person name="Niang G."/>
            <person name="Scheremetjew M."/>
            <person name="Finn R."/>
            <person name="Kale V."/>
            <person name="Holt S."/>
            <person name="Cochrane G."/>
            <person name="Meng A."/>
            <person name="Brown T."/>
            <person name="Cohen L."/>
        </authorList>
    </citation>
    <scope>NUCLEOTIDE SEQUENCE</scope>
    <source>
        <strain evidence="3">MM31A-1</strain>
    </source>
</reference>
<dbReference type="InterPro" id="IPR005114">
    <property type="entry name" value="Helicase_assoc"/>
</dbReference>
<feature type="compositionally biased region" description="Low complexity" evidence="1">
    <location>
        <begin position="46"/>
        <end position="59"/>
    </location>
</feature>
<sequence>MSSPQAAATDQPQAALGGVDIYGMETAIVIPELHPRDTTGDTVPNADDTASPSATATGPSQLSSVWAFRRAGNIRNALFFNYDDCKHLLGGDEISNDDLEFEMFQHVTDAMIYLQMEESSSGCATSVLTTNSTIAAKSVSSSNKQSMTTLLPFKTRDRIKAANNPKRRPTKAWDKMFDALKEYALNYGTTEVDDSNREHEALFKWKKQQDVEYKNLLDGKGSSMFRAKIDLLESIGYKFTYISVEDKYSMLLKFKQEKGHYNVPITYPILGKWMEKQRNIARKLIRNDATSYFDMKFKEFAALGVTIGINIQSEVPMTTEESLEKDHDENWETYYDRMVEHKREFGTLDMSRQRREGDVEDDLDTLQEWVQRQHQEYQKIQDRKASKLTLARVQKLTDLGFIFQQRKQSVKWEDRIKQLKRFKQKFGHVRVPKSNPELGVFVNRQRYEYSKLSQGKPSSLTPARLEDLTQVGFVFVAGKTPKQSEKKPWEARYQELLQYKEEHGHCMVAQKAGLGEWVHSQRLYYRKLKQGKKSPLAPERLLMLANIGFVFDASKRRGKPSSNMDQQQQFSSLGVSDSLGVSETQQNNAGFHPGNINQIMNAQIAGGNPPPGAHHLNNRLSAPTANLLGHIGGPMHSQVPLMDQYKPSQPHELNQMFLETARHDTTNEPNIGVNV</sequence>
<dbReference type="Pfam" id="PF03457">
    <property type="entry name" value="HA"/>
    <property type="match status" value="3"/>
</dbReference>
<gene>
    <name evidence="3" type="ORF">CDEB00056_LOCUS20218</name>
</gene>
<feature type="region of interest" description="Disordered" evidence="1">
    <location>
        <begin position="34"/>
        <end position="59"/>
    </location>
</feature>
<evidence type="ECO:0000256" key="1">
    <source>
        <dbReference type="SAM" id="MobiDB-lite"/>
    </source>
</evidence>
<evidence type="ECO:0000313" key="3">
    <source>
        <dbReference type="EMBL" id="CAE0475365.1"/>
    </source>
</evidence>
<feature type="domain" description="Helicase-associated" evidence="2">
    <location>
        <begin position="487"/>
        <end position="549"/>
    </location>
</feature>
<proteinExistence type="predicted"/>
<dbReference type="PANTHER" id="PTHR33418">
    <property type="entry name" value="HELICASE-ASSOCIATED"/>
    <property type="match status" value="1"/>
</dbReference>
<protein>
    <recommendedName>
        <fullName evidence="2">Helicase-associated domain-containing protein</fullName>
    </recommendedName>
</protein>
<dbReference type="EMBL" id="HBIO01026306">
    <property type="protein sequence ID" value="CAE0475365.1"/>
    <property type="molecule type" value="Transcribed_RNA"/>
</dbReference>
<dbReference type="Gene3D" id="6.10.140.530">
    <property type="match status" value="4"/>
</dbReference>
<dbReference type="PANTHER" id="PTHR33418:SF1">
    <property type="entry name" value="HELICASE-ASSOCIATED DOMAIN-CONTAINING PROTEIN"/>
    <property type="match status" value="1"/>
</dbReference>
<feature type="domain" description="Helicase-associated" evidence="2">
    <location>
        <begin position="327"/>
        <end position="401"/>
    </location>
</feature>
<organism evidence="3">
    <name type="scientific">Chaetoceros debilis</name>
    <dbReference type="NCBI Taxonomy" id="122233"/>
    <lineage>
        <taxon>Eukaryota</taxon>
        <taxon>Sar</taxon>
        <taxon>Stramenopiles</taxon>
        <taxon>Ochrophyta</taxon>
        <taxon>Bacillariophyta</taxon>
        <taxon>Coscinodiscophyceae</taxon>
        <taxon>Chaetocerotophycidae</taxon>
        <taxon>Chaetocerotales</taxon>
        <taxon>Chaetocerotaceae</taxon>
        <taxon>Chaetoceros</taxon>
    </lineage>
</organism>
<evidence type="ECO:0000259" key="2">
    <source>
        <dbReference type="Pfam" id="PF03457"/>
    </source>
</evidence>